<reference evidence="2 3" key="1">
    <citation type="journal article" date="2009" name="Nature">
        <title>The Sorghum bicolor genome and the diversification of grasses.</title>
        <authorList>
            <person name="Paterson A.H."/>
            <person name="Bowers J.E."/>
            <person name="Bruggmann R."/>
            <person name="Dubchak I."/>
            <person name="Grimwood J."/>
            <person name="Gundlach H."/>
            <person name="Haberer G."/>
            <person name="Hellsten U."/>
            <person name="Mitros T."/>
            <person name="Poliakov A."/>
            <person name="Schmutz J."/>
            <person name="Spannagl M."/>
            <person name="Tang H."/>
            <person name="Wang X."/>
            <person name="Wicker T."/>
            <person name="Bharti A.K."/>
            <person name="Chapman J."/>
            <person name="Feltus F.A."/>
            <person name="Gowik U."/>
            <person name="Grigoriev I.V."/>
            <person name="Lyons E."/>
            <person name="Maher C.A."/>
            <person name="Martis M."/>
            <person name="Narechania A."/>
            <person name="Otillar R.P."/>
            <person name="Penning B.W."/>
            <person name="Salamov A.A."/>
            <person name="Wang Y."/>
            <person name="Zhang L."/>
            <person name="Carpita N.C."/>
            <person name="Freeling M."/>
            <person name="Gingle A.R."/>
            <person name="Hash C.T."/>
            <person name="Keller B."/>
            <person name="Klein P."/>
            <person name="Kresovich S."/>
            <person name="McCann M.C."/>
            <person name="Ming R."/>
            <person name="Peterson D.G."/>
            <person name="Mehboob-ur-Rahman"/>
            <person name="Ware D."/>
            <person name="Westhoff P."/>
            <person name="Mayer K.F."/>
            <person name="Messing J."/>
            <person name="Rokhsar D.S."/>
        </authorList>
    </citation>
    <scope>NUCLEOTIDE SEQUENCE [LARGE SCALE GENOMIC DNA]</scope>
    <source>
        <strain evidence="3">cv. BTx623</strain>
    </source>
</reference>
<name>A0A1Z5RE63_SORBI</name>
<gene>
    <name evidence="2" type="ORF">SORBI_3006G135701</name>
</gene>
<accession>A0A1Z5RE63</accession>
<dbReference type="InParanoid" id="A0A1Z5RE63"/>
<dbReference type="EMBL" id="CM000765">
    <property type="protein sequence ID" value="OQU81879.1"/>
    <property type="molecule type" value="Genomic_DNA"/>
</dbReference>
<proteinExistence type="predicted"/>
<evidence type="ECO:0000313" key="2">
    <source>
        <dbReference type="EMBL" id="OQU81879.1"/>
    </source>
</evidence>
<feature type="region of interest" description="Disordered" evidence="1">
    <location>
        <begin position="24"/>
        <end position="62"/>
    </location>
</feature>
<protein>
    <submittedName>
        <fullName evidence="2">Uncharacterized protein</fullName>
    </submittedName>
</protein>
<organism evidence="2 3">
    <name type="scientific">Sorghum bicolor</name>
    <name type="common">Sorghum</name>
    <name type="synonym">Sorghum vulgare</name>
    <dbReference type="NCBI Taxonomy" id="4558"/>
    <lineage>
        <taxon>Eukaryota</taxon>
        <taxon>Viridiplantae</taxon>
        <taxon>Streptophyta</taxon>
        <taxon>Embryophyta</taxon>
        <taxon>Tracheophyta</taxon>
        <taxon>Spermatophyta</taxon>
        <taxon>Magnoliopsida</taxon>
        <taxon>Liliopsida</taxon>
        <taxon>Poales</taxon>
        <taxon>Poaceae</taxon>
        <taxon>PACMAD clade</taxon>
        <taxon>Panicoideae</taxon>
        <taxon>Andropogonodae</taxon>
        <taxon>Andropogoneae</taxon>
        <taxon>Sorghinae</taxon>
        <taxon>Sorghum</taxon>
    </lineage>
</organism>
<reference evidence="3" key="2">
    <citation type="journal article" date="2018" name="Plant J.">
        <title>The Sorghum bicolor reference genome: improved assembly, gene annotations, a transcriptome atlas, and signatures of genome organization.</title>
        <authorList>
            <person name="McCormick R.F."/>
            <person name="Truong S.K."/>
            <person name="Sreedasyam A."/>
            <person name="Jenkins J."/>
            <person name="Shu S."/>
            <person name="Sims D."/>
            <person name="Kennedy M."/>
            <person name="Amirebrahimi M."/>
            <person name="Weers B.D."/>
            <person name="McKinley B."/>
            <person name="Mattison A."/>
            <person name="Morishige D.T."/>
            <person name="Grimwood J."/>
            <person name="Schmutz J."/>
            <person name="Mullet J.E."/>
        </authorList>
    </citation>
    <scope>NUCLEOTIDE SEQUENCE [LARGE SCALE GENOMIC DNA]</scope>
    <source>
        <strain evidence="3">cv. BTx623</strain>
    </source>
</reference>
<evidence type="ECO:0000256" key="1">
    <source>
        <dbReference type="SAM" id="MobiDB-lite"/>
    </source>
</evidence>
<dbReference type="Gramene" id="OQU81879">
    <property type="protein sequence ID" value="OQU81879"/>
    <property type="gene ID" value="SORBI_3006G135701"/>
</dbReference>
<keyword evidence="3" id="KW-1185">Reference proteome</keyword>
<sequence length="92" mass="10529">MRTDLRDETTTIGKEMDQATTVHGTTMSWDREQRGHMRRRRQPGNAQRAMDGQTKEADGTDSFGRNLLSLRIWSGSKDMDAIGLRLLLSHRI</sequence>
<dbReference type="Proteomes" id="UP000000768">
    <property type="component" value="Chromosome 6"/>
</dbReference>
<evidence type="ECO:0000313" key="3">
    <source>
        <dbReference type="Proteomes" id="UP000000768"/>
    </source>
</evidence>
<dbReference type="AlphaFoldDB" id="A0A1Z5RE63"/>